<dbReference type="PANTHER" id="PTHR42911">
    <property type="entry name" value="MODULATOR OF FTSH PROTEASE HFLC"/>
    <property type="match status" value="1"/>
</dbReference>
<comment type="subcellular location">
    <subcellularLocation>
        <location evidence="1">Membrane</location>
        <topology evidence="1">Single-pass membrane protein</topology>
    </subcellularLocation>
</comment>
<evidence type="ECO:0000256" key="1">
    <source>
        <dbReference type="ARBA" id="ARBA00004167"/>
    </source>
</evidence>
<sequence length="392" mass="42724">MADHSNWFRGAAARVLNRKVLVLALIALGGYELYRHPPIETIGPQQVGIRLNAWTGSVTEVGEGVCLMIPGIHSLRTFPLQDQIYRPERSAKANGAAPFQSSEGLSIGVELAIRYAVDPATLPKVAKSLPDHIGHDLVEPLVQGVIYKVFTRYTVREIFSTRRQEIQGVIESELKPMLAADGIVLRNVMMGNVDLPPDYRDGMNKVLATELETEQMQYTLELKAKQVQESKLQAEAEKAQRDTAAEAAADEQVIAAKGQEEAMKHVLPFKRKQIEQRELEAEAESAARIRAAKGDAEARRIEAAGEADSRRKLADADAYRLEQIGKANSEQLERDGGLIDKHPLLIQKTLADKLSDKISVIIAPPPATGGFIGQALIDGAPRKAVAAAGNAP</sequence>
<gene>
    <name evidence="3" type="ORF">NC595_17265</name>
</gene>
<proteinExistence type="predicted"/>
<dbReference type="InterPro" id="IPR001107">
    <property type="entry name" value="Band_7"/>
</dbReference>
<feature type="domain" description="Band 7" evidence="2">
    <location>
        <begin position="37"/>
        <end position="207"/>
    </location>
</feature>
<accession>A0ABT1FEI7</accession>
<dbReference type="Pfam" id="PF01145">
    <property type="entry name" value="Band_7"/>
    <property type="match status" value="1"/>
</dbReference>
<evidence type="ECO:0000313" key="4">
    <source>
        <dbReference type="Proteomes" id="UP001204615"/>
    </source>
</evidence>
<dbReference type="InterPro" id="IPR036013">
    <property type="entry name" value="Band_7/SPFH_dom_sf"/>
</dbReference>
<dbReference type="Gene3D" id="3.30.479.30">
    <property type="entry name" value="Band 7 domain"/>
    <property type="match status" value="1"/>
</dbReference>
<dbReference type="RefSeq" id="WP_253568555.1">
    <property type="nucleotide sequence ID" value="NZ_JAMZEK010000004.1"/>
</dbReference>
<protein>
    <submittedName>
        <fullName evidence="3">SPFH domain-containing protein</fullName>
    </submittedName>
</protein>
<dbReference type="SMART" id="SM00244">
    <property type="entry name" value="PHB"/>
    <property type="match status" value="1"/>
</dbReference>
<reference evidence="3 4" key="1">
    <citation type="submission" date="2022-06" db="EMBL/GenBank/DDBJ databases">
        <title>Dyella sp. Sa strain:Sa Genome sequencing.</title>
        <authorList>
            <person name="Park S."/>
        </authorList>
    </citation>
    <scope>NUCLEOTIDE SEQUENCE [LARGE SCALE GENOMIC DNA]</scope>
    <source>
        <strain evidence="3 4">Sa</strain>
    </source>
</reference>
<organism evidence="3 4">
    <name type="scientific">Dyella lutea</name>
    <dbReference type="NCBI Taxonomy" id="2950441"/>
    <lineage>
        <taxon>Bacteria</taxon>
        <taxon>Pseudomonadati</taxon>
        <taxon>Pseudomonadota</taxon>
        <taxon>Gammaproteobacteria</taxon>
        <taxon>Lysobacterales</taxon>
        <taxon>Rhodanobacteraceae</taxon>
        <taxon>Dyella</taxon>
    </lineage>
</organism>
<evidence type="ECO:0000313" key="3">
    <source>
        <dbReference type="EMBL" id="MCP1375801.1"/>
    </source>
</evidence>
<dbReference type="SUPFAM" id="SSF117892">
    <property type="entry name" value="Band 7/SPFH domain"/>
    <property type="match status" value="1"/>
</dbReference>
<dbReference type="EMBL" id="JAMZEK010000004">
    <property type="protein sequence ID" value="MCP1375801.1"/>
    <property type="molecule type" value="Genomic_DNA"/>
</dbReference>
<dbReference type="Proteomes" id="UP001204615">
    <property type="component" value="Unassembled WGS sequence"/>
</dbReference>
<comment type="caution">
    <text evidence="3">The sequence shown here is derived from an EMBL/GenBank/DDBJ whole genome shotgun (WGS) entry which is preliminary data.</text>
</comment>
<dbReference type="PANTHER" id="PTHR42911:SF1">
    <property type="entry name" value="MODULATOR OF FTSH PROTEASE HFLC"/>
    <property type="match status" value="1"/>
</dbReference>
<keyword evidence="4" id="KW-1185">Reference proteome</keyword>
<evidence type="ECO:0000259" key="2">
    <source>
        <dbReference type="SMART" id="SM00244"/>
    </source>
</evidence>
<name>A0ABT1FEI7_9GAMM</name>